<protein>
    <recommendedName>
        <fullName evidence="3">Glycoside hydrolase family 19 catalytic domain-containing protein</fullName>
    </recommendedName>
</protein>
<dbReference type="AlphaFoldDB" id="A0A256A0E5"/>
<dbReference type="RefSeq" id="WP_094485398.1">
    <property type="nucleotide sequence ID" value="NZ_NOXX01000152.1"/>
</dbReference>
<name>A0A256A0E5_9FLAO</name>
<dbReference type="SUPFAM" id="SSF53955">
    <property type="entry name" value="Lysozyme-like"/>
    <property type="match status" value="1"/>
</dbReference>
<organism evidence="1 2">
    <name type="scientific">Flavobacterium aurantiibacter</name>
    <dbReference type="NCBI Taxonomy" id="2023067"/>
    <lineage>
        <taxon>Bacteria</taxon>
        <taxon>Pseudomonadati</taxon>
        <taxon>Bacteroidota</taxon>
        <taxon>Flavobacteriia</taxon>
        <taxon>Flavobacteriales</taxon>
        <taxon>Flavobacteriaceae</taxon>
        <taxon>Flavobacterium</taxon>
    </lineage>
</organism>
<accession>A0A256A0E5</accession>
<dbReference type="Proteomes" id="UP000216035">
    <property type="component" value="Unassembled WGS sequence"/>
</dbReference>
<keyword evidence="2" id="KW-1185">Reference proteome</keyword>
<sequence length="269" mass="31013">MFQATLTCDGLSAKTGEFKLVFVKEKQKKESFCTRDLTVDDVRNIVKVLRENTFFAEKNKKTKKVEKFPLTQLPNLYRIDKIFHRNSDNCKFKSEEVTNNSFENFTAQLNVTLSKYEINNCQRRAHFFSQIFIETQYFTKTVEADNSRTDDYDPYRGRGFIHLTWLENYQRYQKHTGVSVVNTEDLNSKNSSVKSSKDNNTNCKIVSTNLEVALDTAGWYWKFGSVYGDINLIADKGTVELVTKAVQGGDGALSERKSAYQLLIKIFSQ</sequence>
<evidence type="ECO:0000313" key="2">
    <source>
        <dbReference type="Proteomes" id="UP000216035"/>
    </source>
</evidence>
<dbReference type="EMBL" id="NOXX01000152">
    <property type="protein sequence ID" value="OYQ47152.1"/>
    <property type="molecule type" value="Genomic_DNA"/>
</dbReference>
<gene>
    <name evidence="1" type="ORF">CHX27_03580</name>
</gene>
<evidence type="ECO:0000313" key="1">
    <source>
        <dbReference type="EMBL" id="OYQ47152.1"/>
    </source>
</evidence>
<proteinExistence type="predicted"/>
<dbReference type="InterPro" id="IPR023346">
    <property type="entry name" value="Lysozyme-like_dom_sf"/>
</dbReference>
<evidence type="ECO:0008006" key="3">
    <source>
        <dbReference type="Google" id="ProtNLM"/>
    </source>
</evidence>
<reference evidence="1 2" key="1">
    <citation type="submission" date="2017-07" db="EMBL/GenBank/DDBJ databases">
        <title>Flavobacterium cyanobacteriorum sp. nov., isolated from cyanobacterial aggregates in a eutrophic lake.</title>
        <authorList>
            <person name="Cai H."/>
        </authorList>
    </citation>
    <scope>NUCLEOTIDE SEQUENCE [LARGE SCALE GENOMIC DNA]</scope>
    <source>
        <strain evidence="1 2">TH167</strain>
    </source>
</reference>
<comment type="caution">
    <text evidence="1">The sequence shown here is derived from an EMBL/GenBank/DDBJ whole genome shotgun (WGS) entry which is preliminary data.</text>
</comment>
<dbReference type="OrthoDB" id="3078754at2"/>
<dbReference type="Gene3D" id="1.10.530.10">
    <property type="match status" value="1"/>
</dbReference>